<name>B7PSR8_IXOSC</name>
<protein>
    <submittedName>
        <fullName evidence="2 3">Uncharacterized protein</fullName>
    </submittedName>
</protein>
<gene>
    <name evidence="2" type="ORF">IscW_ISCW007634</name>
</gene>
<dbReference type="VEuPathDB" id="VectorBase:ISCI007634"/>
<feature type="region of interest" description="Disordered" evidence="1">
    <location>
        <begin position="67"/>
        <end position="106"/>
    </location>
</feature>
<dbReference type="PaxDb" id="6945-B7PSR8"/>
<dbReference type="EMBL" id="ABJB010823759">
    <property type="status" value="NOT_ANNOTATED_CDS"/>
    <property type="molecule type" value="Genomic_DNA"/>
</dbReference>
<dbReference type="EnsemblMetazoa" id="ISCW007634-RA">
    <property type="protein sequence ID" value="ISCW007634-PA"/>
    <property type="gene ID" value="ISCW007634"/>
</dbReference>
<proteinExistence type="predicted"/>
<dbReference type="HOGENOM" id="CLU_2229807_0_0_1"/>
<evidence type="ECO:0000256" key="1">
    <source>
        <dbReference type="SAM" id="MobiDB-lite"/>
    </source>
</evidence>
<dbReference type="EMBL" id="DS780007">
    <property type="protein sequence ID" value="EEC09640.1"/>
    <property type="molecule type" value="Genomic_DNA"/>
</dbReference>
<accession>B7PSR8</accession>
<evidence type="ECO:0000313" key="4">
    <source>
        <dbReference type="Proteomes" id="UP000001555"/>
    </source>
</evidence>
<feature type="compositionally biased region" description="Polar residues" evidence="1">
    <location>
        <begin position="23"/>
        <end position="38"/>
    </location>
</feature>
<dbReference type="AlphaFoldDB" id="B7PSR8"/>
<dbReference type="InParanoid" id="B7PSR8"/>
<keyword evidence="4" id="KW-1185">Reference proteome</keyword>
<reference evidence="2 4" key="1">
    <citation type="submission" date="2008-03" db="EMBL/GenBank/DDBJ databases">
        <title>Annotation of Ixodes scapularis.</title>
        <authorList>
            <consortium name="Ixodes scapularis Genome Project Consortium"/>
            <person name="Caler E."/>
            <person name="Hannick L.I."/>
            <person name="Bidwell S."/>
            <person name="Joardar V."/>
            <person name="Thiagarajan M."/>
            <person name="Amedeo P."/>
            <person name="Galinsky K.J."/>
            <person name="Schobel S."/>
            <person name="Inman J."/>
            <person name="Hostetler J."/>
            <person name="Miller J."/>
            <person name="Hammond M."/>
            <person name="Megy K."/>
            <person name="Lawson D."/>
            <person name="Kodira C."/>
            <person name="Sutton G."/>
            <person name="Meyer J."/>
            <person name="Hill C.A."/>
            <person name="Birren B."/>
            <person name="Nene V."/>
            <person name="Collins F."/>
            <person name="Alarcon-Chaidez F."/>
            <person name="Wikel S."/>
            <person name="Strausberg R."/>
        </authorList>
    </citation>
    <scope>NUCLEOTIDE SEQUENCE [LARGE SCALE GENOMIC DNA]</scope>
    <source>
        <strain evidence="4">Wikel</strain>
        <strain evidence="2">Wikel colony</strain>
    </source>
</reference>
<dbReference type="Proteomes" id="UP000001555">
    <property type="component" value="Unassembled WGS sequence"/>
</dbReference>
<evidence type="ECO:0000313" key="3">
    <source>
        <dbReference type="EnsemblMetazoa" id="ISCW007634-PA"/>
    </source>
</evidence>
<evidence type="ECO:0000313" key="2">
    <source>
        <dbReference type="EMBL" id="EEC09640.1"/>
    </source>
</evidence>
<feature type="region of interest" description="Disordered" evidence="1">
    <location>
        <begin position="17"/>
        <end position="45"/>
    </location>
</feature>
<sequence length="106" mass="11712">YLHTAQWLITRYQPVPNHRSAASAPSQVRNQCPNTGQQAVPGHRSAANDKKLLDCPMPGQMSLAGLRQPVSASHWPRRGIGLRSQGEQTYKPKAPKTKLPRAQIPQ</sequence>
<feature type="non-terminal residue" evidence="2">
    <location>
        <position position="1"/>
    </location>
</feature>
<reference evidence="3" key="2">
    <citation type="submission" date="2020-05" db="UniProtKB">
        <authorList>
            <consortium name="EnsemblMetazoa"/>
        </authorList>
    </citation>
    <scope>IDENTIFICATION</scope>
    <source>
        <strain evidence="3">wikel</strain>
    </source>
</reference>
<organism>
    <name type="scientific">Ixodes scapularis</name>
    <name type="common">Black-legged tick</name>
    <name type="synonym">Deer tick</name>
    <dbReference type="NCBI Taxonomy" id="6945"/>
    <lineage>
        <taxon>Eukaryota</taxon>
        <taxon>Metazoa</taxon>
        <taxon>Ecdysozoa</taxon>
        <taxon>Arthropoda</taxon>
        <taxon>Chelicerata</taxon>
        <taxon>Arachnida</taxon>
        <taxon>Acari</taxon>
        <taxon>Parasitiformes</taxon>
        <taxon>Ixodida</taxon>
        <taxon>Ixodoidea</taxon>
        <taxon>Ixodidae</taxon>
        <taxon>Ixodinae</taxon>
        <taxon>Ixodes</taxon>
    </lineage>
</organism>
<dbReference type="VEuPathDB" id="VectorBase:ISCW007634"/>